<dbReference type="SUPFAM" id="SSF50249">
    <property type="entry name" value="Nucleic acid-binding proteins"/>
    <property type="match status" value="1"/>
</dbReference>
<evidence type="ECO:0000256" key="3">
    <source>
        <dbReference type="ARBA" id="ARBA00022840"/>
    </source>
</evidence>
<dbReference type="InterPro" id="IPR006195">
    <property type="entry name" value="aa-tRNA-synth_II"/>
</dbReference>
<dbReference type="GO" id="GO:0000049">
    <property type="term" value="F:tRNA binding"/>
    <property type="evidence" value="ECO:0007669"/>
    <property type="project" value="TreeGrafter"/>
</dbReference>
<keyword evidence="1 6" id="KW-0436">Ligase</keyword>
<feature type="domain" description="Aminoacyl-transfer RNA synthetases class-II family profile" evidence="5">
    <location>
        <begin position="73"/>
        <end position="189"/>
    </location>
</feature>
<protein>
    <submittedName>
        <fullName evidence="6">Lysine--tRNA ligase</fullName>
    </submittedName>
</protein>
<gene>
    <name evidence="6" type="ORF">COW38_02590</name>
</gene>
<evidence type="ECO:0000256" key="2">
    <source>
        <dbReference type="ARBA" id="ARBA00022741"/>
    </source>
</evidence>
<reference evidence="7" key="1">
    <citation type="submission" date="2017-09" db="EMBL/GenBank/DDBJ databases">
        <title>Depth-based differentiation of microbial function through sediment-hosted aquifers and enrichment of novel symbionts in the deep terrestrial subsurface.</title>
        <authorList>
            <person name="Probst A.J."/>
            <person name="Ladd B."/>
            <person name="Jarett J.K."/>
            <person name="Geller-Mcgrath D.E."/>
            <person name="Sieber C.M.K."/>
            <person name="Emerson J.B."/>
            <person name="Anantharaman K."/>
            <person name="Thomas B.C."/>
            <person name="Malmstrom R."/>
            <person name="Stieglmeier M."/>
            <person name="Klingl A."/>
            <person name="Woyke T."/>
            <person name="Ryan C.M."/>
            <person name="Banfield J.F."/>
        </authorList>
    </citation>
    <scope>NUCLEOTIDE SEQUENCE [LARGE SCALE GENOMIC DNA]</scope>
</reference>
<dbReference type="GO" id="GO:0004824">
    <property type="term" value="F:lysine-tRNA ligase activity"/>
    <property type="evidence" value="ECO:0007669"/>
    <property type="project" value="InterPro"/>
</dbReference>
<dbReference type="InterPro" id="IPR012340">
    <property type="entry name" value="NA-bd_OB-fold"/>
</dbReference>
<dbReference type="Gene3D" id="3.30.930.10">
    <property type="entry name" value="Bira Bifunctional Protein, Domain 2"/>
    <property type="match status" value="1"/>
</dbReference>
<evidence type="ECO:0000256" key="1">
    <source>
        <dbReference type="ARBA" id="ARBA00022598"/>
    </source>
</evidence>
<dbReference type="PANTHER" id="PTHR42918:SF15">
    <property type="entry name" value="LYSINE--TRNA LIGASE, CHLOROPLASTIC_MITOCHONDRIAL"/>
    <property type="match status" value="1"/>
</dbReference>
<evidence type="ECO:0000313" key="6">
    <source>
        <dbReference type="EMBL" id="PIW07536.1"/>
    </source>
</evidence>
<dbReference type="InterPro" id="IPR044136">
    <property type="entry name" value="Lys-tRNA-ligase_II_N"/>
</dbReference>
<dbReference type="GO" id="GO:0005524">
    <property type="term" value="F:ATP binding"/>
    <property type="evidence" value="ECO:0007669"/>
    <property type="project" value="UniProtKB-KW"/>
</dbReference>
<dbReference type="PANTHER" id="PTHR42918">
    <property type="entry name" value="LYSYL-TRNA SYNTHETASE"/>
    <property type="match status" value="1"/>
</dbReference>
<dbReference type="CDD" id="cd04322">
    <property type="entry name" value="LysRS_N"/>
    <property type="match status" value="1"/>
</dbReference>
<dbReference type="EMBL" id="PFFO01000110">
    <property type="protein sequence ID" value="PIW07536.1"/>
    <property type="molecule type" value="Genomic_DNA"/>
</dbReference>
<dbReference type="PROSITE" id="PS50862">
    <property type="entry name" value="AA_TRNA_LIGASE_II"/>
    <property type="match status" value="1"/>
</dbReference>
<evidence type="ECO:0000313" key="7">
    <source>
        <dbReference type="Proteomes" id="UP000230556"/>
    </source>
</evidence>
<keyword evidence="2" id="KW-0547">Nucleotide-binding</keyword>
<dbReference type="GO" id="GO:0005829">
    <property type="term" value="C:cytosol"/>
    <property type="evidence" value="ECO:0007669"/>
    <property type="project" value="TreeGrafter"/>
</dbReference>
<evidence type="ECO:0000256" key="4">
    <source>
        <dbReference type="ARBA" id="ARBA00023146"/>
    </source>
</evidence>
<dbReference type="PRINTS" id="PR00982">
    <property type="entry name" value="TRNASYNTHLYS"/>
</dbReference>
<sequence>MGDFIGINGSTFLTKSGELTIKATQLTFLGKSLLPLPDTWYGLKDKEDRYRRRYLDLLLNPDAKKLLDARWAIEKAVRQYMWSQDYHEVETPVLQNLYGGTNAKPFTTHLNALDTQMYLRVAPELYLKRLIIGGYERVFEIARNFRNEGMDQTHQPEFTMMEFYEVYADYQRIMDVTEELIEATAKSVN</sequence>
<comment type="caution">
    <text evidence="6">The sequence shown here is derived from an EMBL/GenBank/DDBJ whole genome shotgun (WGS) entry which is preliminary data.</text>
</comment>
<keyword evidence="3" id="KW-0067">ATP-binding</keyword>
<accession>A0A2M7FNH8</accession>
<dbReference type="InterPro" id="IPR018149">
    <property type="entry name" value="Lys-tRNA-synth_II_C"/>
</dbReference>
<dbReference type="Gene3D" id="2.40.50.140">
    <property type="entry name" value="Nucleic acid-binding proteins"/>
    <property type="match status" value="1"/>
</dbReference>
<dbReference type="Proteomes" id="UP000230556">
    <property type="component" value="Unassembled WGS sequence"/>
</dbReference>
<organism evidence="6 7">
    <name type="scientific">Candidatus Collierbacteria bacterium CG17_big_fil_post_rev_8_21_14_2_50_45_7</name>
    <dbReference type="NCBI Taxonomy" id="1974536"/>
    <lineage>
        <taxon>Bacteria</taxon>
        <taxon>Candidatus Collieribacteriota</taxon>
    </lineage>
</organism>
<dbReference type="InterPro" id="IPR004364">
    <property type="entry name" value="Aa-tRNA-synt_II"/>
</dbReference>
<dbReference type="GO" id="GO:0006430">
    <property type="term" value="P:lysyl-tRNA aminoacylation"/>
    <property type="evidence" value="ECO:0007669"/>
    <property type="project" value="InterPro"/>
</dbReference>
<proteinExistence type="predicted"/>
<dbReference type="AlphaFoldDB" id="A0A2M7FNH8"/>
<feature type="non-terminal residue" evidence="6">
    <location>
        <position position="189"/>
    </location>
</feature>
<name>A0A2M7FNH8_9BACT</name>
<evidence type="ECO:0000259" key="5">
    <source>
        <dbReference type="PROSITE" id="PS50862"/>
    </source>
</evidence>
<dbReference type="SUPFAM" id="SSF55681">
    <property type="entry name" value="Class II aaRS and biotin synthetases"/>
    <property type="match status" value="1"/>
</dbReference>
<dbReference type="Pfam" id="PF00152">
    <property type="entry name" value="tRNA-synt_2"/>
    <property type="match status" value="1"/>
</dbReference>
<keyword evidence="4" id="KW-0030">Aminoacyl-tRNA synthetase</keyword>
<dbReference type="InterPro" id="IPR045864">
    <property type="entry name" value="aa-tRNA-synth_II/BPL/LPL"/>
</dbReference>